<dbReference type="Proteomes" id="UP001152797">
    <property type="component" value="Unassembled WGS sequence"/>
</dbReference>
<dbReference type="EMBL" id="CAMXCT030000780">
    <property type="protein sequence ID" value="CAL4770528.1"/>
    <property type="molecule type" value="Genomic_DNA"/>
</dbReference>
<feature type="compositionally biased region" description="Basic residues" evidence="1">
    <location>
        <begin position="166"/>
        <end position="176"/>
    </location>
</feature>
<reference evidence="2" key="1">
    <citation type="submission" date="2022-10" db="EMBL/GenBank/DDBJ databases">
        <authorList>
            <person name="Chen Y."/>
            <person name="Dougan E. K."/>
            <person name="Chan C."/>
            <person name="Rhodes N."/>
            <person name="Thang M."/>
        </authorList>
    </citation>
    <scope>NUCLEOTIDE SEQUENCE</scope>
</reference>
<feature type="compositionally biased region" description="Basic and acidic residues" evidence="1">
    <location>
        <begin position="180"/>
        <end position="199"/>
    </location>
</feature>
<dbReference type="EMBL" id="CAMXCT010000780">
    <property type="protein sequence ID" value="CAI3983216.1"/>
    <property type="molecule type" value="Genomic_DNA"/>
</dbReference>
<name>A0A9P1C3L4_9DINO</name>
<proteinExistence type="predicted"/>
<feature type="compositionally biased region" description="Basic and acidic residues" evidence="1">
    <location>
        <begin position="210"/>
        <end position="219"/>
    </location>
</feature>
<keyword evidence="4" id="KW-1185">Reference proteome</keyword>
<comment type="caution">
    <text evidence="2">The sequence shown here is derived from an EMBL/GenBank/DDBJ whole genome shotgun (WGS) entry which is preliminary data.</text>
</comment>
<evidence type="ECO:0000313" key="4">
    <source>
        <dbReference type="Proteomes" id="UP001152797"/>
    </source>
</evidence>
<gene>
    <name evidence="2" type="ORF">C1SCF055_LOCUS10845</name>
</gene>
<dbReference type="OrthoDB" id="423643at2759"/>
<reference evidence="3 4" key="2">
    <citation type="submission" date="2024-05" db="EMBL/GenBank/DDBJ databases">
        <authorList>
            <person name="Chen Y."/>
            <person name="Shah S."/>
            <person name="Dougan E. K."/>
            <person name="Thang M."/>
            <person name="Chan C."/>
        </authorList>
    </citation>
    <scope>NUCLEOTIDE SEQUENCE [LARGE SCALE GENOMIC DNA]</scope>
</reference>
<dbReference type="AlphaFoldDB" id="A0A9P1C3L4"/>
<dbReference type="EMBL" id="CAMXCT020000780">
    <property type="protein sequence ID" value="CAL1136591.1"/>
    <property type="molecule type" value="Genomic_DNA"/>
</dbReference>
<feature type="region of interest" description="Disordered" evidence="1">
    <location>
        <begin position="155"/>
        <end position="219"/>
    </location>
</feature>
<evidence type="ECO:0000256" key="1">
    <source>
        <dbReference type="SAM" id="MobiDB-lite"/>
    </source>
</evidence>
<sequence>MVRNFETIMHKRVHVIETVTKQEEIGTWKNELQLQQHFGGTDQPEAIRQASCYISNCEQFKEAFVKWNKWTEAWNFLLVEKLVSKSEKEVWKEMAISVDSSSTFETEACKCKAIRKYACYYQIPVESVKIEDVTKSPHGIQGWCEMNVTVPGINDKVDSSQPAAKVKAKAKAKGKAAKPGADEPDAHGDGAQDQEEGKTGQRGQKKGNKVKKEITPVKAAEDRSKDIMAQLQKSQQIMDKVSGSGDQLPSEWKWAKPFLTEWIQLLKTFQDALFPSDGEDLRDFADELKIALIDKTGMRSFKKKYGDQYGNMMILFADRCGSIGAQKL</sequence>
<protein>
    <submittedName>
        <fullName evidence="2">Uncharacterized protein</fullName>
    </submittedName>
</protein>
<organism evidence="2">
    <name type="scientific">Cladocopium goreaui</name>
    <dbReference type="NCBI Taxonomy" id="2562237"/>
    <lineage>
        <taxon>Eukaryota</taxon>
        <taxon>Sar</taxon>
        <taxon>Alveolata</taxon>
        <taxon>Dinophyceae</taxon>
        <taxon>Suessiales</taxon>
        <taxon>Symbiodiniaceae</taxon>
        <taxon>Cladocopium</taxon>
    </lineage>
</organism>
<evidence type="ECO:0000313" key="3">
    <source>
        <dbReference type="EMBL" id="CAL4770528.1"/>
    </source>
</evidence>
<accession>A0A9P1C3L4</accession>
<evidence type="ECO:0000313" key="2">
    <source>
        <dbReference type="EMBL" id="CAI3983216.1"/>
    </source>
</evidence>